<keyword evidence="4" id="KW-0456">Lyase</keyword>
<dbReference type="SUPFAM" id="SSF53955">
    <property type="entry name" value="Lysozyme-like"/>
    <property type="match status" value="1"/>
</dbReference>
<evidence type="ECO:0000256" key="1">
    <source>
        <dbReference type="ARBA" id="ARBA00007734"/>
    </source>
</evidence>
<reference evidence="4 5" key="1">
    <citation type="submission" date="2024-04" db="EMBL/GenBank/DDBJ databases">
        <title>Novel species of the genus Ideonella isolated from streams.</title>
        <authorList>
            <person name="Lu H."/>
        </authorList>
    </citation>
    <scope>NUCLEOTIDE SEQUENCE [LARGE SCALE GENOMIC DNA]</scope>
    <source>
        <strain evidence="4 5">DXS29W</strain>
    </source>
</reference>
<accession>A0ABU9BNM6</accession>
<dbReference type="PANTHER" id="PTHR37423">
    <property type="entry name" value="SOLUBLE LYTIC MUREIN TRANSGLYCOSYLASE-RELATED"/>
    <property type="match status" value="1"/>
</dbReference>
<proteinExistence type="inferred from homology"/>
<feature type="signal peptide" evidence="2">
    <location>
        <begin position="1"/>
        <end position="23"/>
    </location>
</feature>
<dbReference type="EMBL" id="JBBUTG010000005">
    <property type="protein sequence ID" value="MEK8031354.1"/>
    <property type="molecule type" value="Genomic_DNA"/>
</dbReference>
<dbReference type="InterPro" id="IPR008258">
    <property type="entry name" value="Transglycosylase_SLT_dom_1"/>
</dbReference>
<dbReference type="PANTHER" id="PTHR37423:SF2">
    <property type="entry name" value="MEMBRANE-BOUND LYTIC MUREIN TRANSGLYCOSYLASE C"/>
    <property type="match status" value="1"/>
</dbReference>
<evidence type="ECO:0000259" key="3">
    <source>
        <dbReference type="Pfam" id="PF01464"/>
    </source>
</evidence>
<dbReference type="RefSeq" id="WP_341425730.1">
    <property type="nucleotide sequence ID" value="NZ_JBBUTG010000005.1"/>
</dbReference>
<comment type="similarity">
    <text evidence="1">Belongs to the transglycosylase Slt family.</text>
</comment>
<name>A0ABU9BNM6_9BURK</name>
<dbReference type="InterPro" id="IPR023346">
    <property type="entry name" value="Lysozyme-like_dom_sf"/>
</dbReference>
<dbReference type="EC" id="4.2.2.n1" evidence="4"/>
<dbReference type="Pfam" id="PF01464">
    <property type="entry name" value="SLT"/>
    <property type="match status" value="1"/>
</dbReference>
<keyword evidence="5" id="KW-1185">Reference proteome</keyword>
<protein>
    <submittedName>
        <fullName evidence="4">Lytic transglycosylase domain-containing protein</fullName>
        <ecNumber evidence="4">4.2.2.n1</ecNumber>
    </submittedName>
</protein>
<comment type="caution">
    <text evidence="4">The sequence shown here is derived from an EMBL/GenBank/DDBJ whole genome shotgun (WGS) entry which is preliminary data.</text>
</comment>
<evidence type="ECO:0000313" key="4">
    <source>
        <dbReference type="EMBL" id="MEK8031354.1"/>
    </source>
</evidence>
<dbReference type="CDD" id="cd00254">
    <property type="entry name" value="LT-like"/>
    <property type="match status" value="1"/>
</dbReference>
<sequence>MIRWLLRWGASLGIGLATASAQAGTGEVWGFVDGAGVAHVADHAVDSRYSLLLKGGEADANDRVPGKTMSRNRLLTWLEFAPEVKAVQPWLREAEQATGIDAELLKALITVESGYKGDSVSPRGAVGLMQITPATAQRYLTREETTARPIDEHLRDARSNILIGARMLADLTRRFGGIHLALAAWNAGEGRVRRSNGALPEIEETRSHVHMVLELYWALLQQRQLGRARELRVAGPVADTKAGTP</sequence>
<evidence type="ECO:0000313" key="5">
    <source>
        <dbReference type="Proteomes" id="UP001371218"/>
    </source>
</evidence>
<dbReference type="Gene3D" id="1.10.530.10">
    <property type="match status" value="1"/>
</dbReference>
<keyword evidence="2" id="KW-0732">Signal</keyword>
<gene>
    <name evidence="4" type="ORF">AACH06_11045</name>
</gene>
<dbReference type="GO" id="GO:0016829">
    <property type="term" value="F:lyase activity"/>
    <property type="evidence" value="ECO:0007669"/>
    <property type="project" value="UniProtKB-KW"/>
</dbReference>
<evidence type="ECO:0000256" key="2">
    <source>
        <dbReference type="SAM" id="SignalP"/>
    </source>
</evidence>
<dbReference type="Proteomes" id="UP001371218">
    <property type="component" value="Unassembled WGS sequence"/>
</dbReference>
<feature type="domain" description="Transglycosylase SLT" evidence="3">
    <location>
        <begin position="92"/>
        <end position="196"/>
    </location>
</feature>
<organism evidence="4 5">
    <name type="scientific">Ideonella lacteola</name>
    <dbReference type="NCBI Taxonomy" id="2984193"/>
    <lineage>
        <taxon>Bacteria</taxon>
        <taxon>Pseudomonadati</taxon>
        <taxon>Pseudomonadota</taxon>
        <taxon>Betaproteobacteria</taxon>
        <taxon>Burkholderiales</taxon>
        <taxon>Sphaerotilaceae</taxon>
        <taxon>Ideonella</taxon>
    </lineage>
</organism>
<feature type="chain" id="PRO_5045058795" evidence="2">
    <location>
        <begin position="24"/>
        <end position="245"/>
    </location>
</feature>